<dbReference type="GO" id="GO:0004664">
    <property type="term" value="F:prephenate dehydratase activity"/>
    <property type="evidence" value="ECO:0007669"/>
    <property type="project" value="UniProtKB-EC"/>
</dbReference>
<dbReference type="CDD" id="cd13631">
    <property type="entry name" value="PBP2_Ct-PDT_like"/>
    <property type="match status" value="1"/>
</dbReference>
<keyword evidence="11" id="KW-1185">Reference proteome</keyword>
<dbReference type="UniPathway" id="UPA00121">
    <property type="reaction ID" value="UER00345"/>
</dbReference>
<evidence type="ECO:0000313" key="11">
    <source>
        <dbReference type="Proteomes" id="UP000218267"/>
    </source>
</evidence>
<keyword evidence="4" id="KW-0057">Aromatic amino acid biosynthesis</keyword>
<organism evidence="10 11">
    <name type="scientific">Labilibaculum antarcticum</name>
    <dbReference type="NCBI Taxonomy" id="1717717"/>
    <lineage>
        <taxon>Bacteria</taxon>
        <taxon>Pseudomonadati</taxon>
        <taxon>Bacteroidota</taxon>
        <taxon>Bacteroidia</taxon>
        <taxon>Marinilabiliales</taxon>
        <taxon>Marinifilaceae</taxon>
        <taxon>Labilibaculum</taxon>
    </lineage>
</organism>
<dbReference type="AlphaFoldDB" id="A0A1Y1CEW7"/>
<dbReference type="Gene3D" id="3.30.70.260">
    <property type="match status" value="1"/>
</dbReference>
<proteinExistence type="predicted"/>
<dbReference type="KEGG" id="mbas:ALGA_0177"/>
<dbReference type="SUPFAM" id="SSF53850">
    <property type="entry name" value="Periplasmic binding protein-like II"/>
    <property type="match status" value="1"/>
</dbReference>
<dbReference type="EC" id="4.2.1.51" evidence="2"/>
<sequence>MNKRKIVIQGVEGCFHHLAANAYYGEDVEFIPAENFATLVQLTQDESVCDGGIMAIENSIAGSILQNYGLLQDSGLVIEGEIFLRIKQNLMALPGQKIEDLKEVHSHPMAINQCRAFFRNYPQIKMVETADTALSAKNVRDNELVGVGAIAGDYPAELYQLEIIAEQIESIKDNQTRFFLLKRQKDVGPNGGYNKASLYFSTSHEPGSLSYILDCFAKENINLSKIQSLPIPGINWQYFFHVDLEFEGPRQFNNALAKIKDYTKGMQILGTYNKGIVIT</sequence>
<dbReference type="Proteomes" id="UP000218267">
    <property type="component" value="Chromosome"/>
</dbReference>
<dbReference type="InterPro" id="IPR002912">
    <property type="entry name" value="ACT_dom"/>
</dbReference>
<evidence type="ECO:0000256" key="1">
    <source>
        <dbReference type="ARBA" id="ARBA00004741"/>
    </source>
</evidence>
<dbReference type="PROSITE" id="PS51671">
    <property type="entry name" value="ACT"/>
    <property type="match status" value="1"/>
</dbReference>
<keyword evidence="6" id="KW-0456">Lyase</keyword>
<reference evidence="10 11" key="1">
    <citation type="journal article" date="2018" name="Mar. Genomics">
        <title>Complete genome sequence of Marinifilaceae bacterium strain SPP2, isolated from the Antarctic marine sediment.</title>
        <authorList>
            <person name="Watanabe M."/>
            <person name="Kojima H."/>
            <person name="Fukui M."/>
        </authorList>
    </citation>
    <scope>NUCLEOTIDE SEQUENCE [LARGE SCALE GENOMIC DNA]</scope>
    <source>
        <strain evidence="10 11">SPP2</strain>
    </source>
</reference>
<comment type="pathway">
    <text evidence="1">Amino-acid biosynthesis; L-phenylalanine biosynthesis; phenylpyruvate from prephenate: step 1/1.</text>
</comment>
<evidence type="ECO:0000256" key="6">
    <source>
        <dbReference type="ARBA" id="ARBA00023239"/>
    </source>
</evidence>
<evidence type="ECO:0000256" key="3">
    <source>
        <dbReference type="ARBA" id="ARBA00022605"/>
    </source>
</evidence>
<dbReference type="GO" id="GO:0009094">
    <property type="term" value="P:L-phenylalanine biosynthetic process"/>
    <property type="evidence" value="ECO:0007669"/>
    <property type="project" value="UniProtKB-UniPathway"/>
</dbReference>
<comment type="catalytic activity">
    <reaction evidence="7">
        <text>prephenate + H(+) = 3-phenylpyruvate + CO2 + H2O</text>
        <dbReference type="Rhea" id="RHEA:21648"/>
        <dbReference type="ChEBI" id="CHEBI:15377"/>
        <dbReference type="ChEBI" id="CHEBI:15378"/>
        <dbReference type="ChEBI" id="CHEBI:16526"/>
        <dbReference type="ChEBI" id="CHEBI:18005"/>
        <dbReference type="ChEBI" id="CHEBI:29934"/>
        <dbReference type="EC" id="4.2.1.51"/>
    </reaction>
</comment>
<dbReference type="SUPFAM" id="SSF55021">
    <property type="entry name" value="ACT-like"/>
    <property type="match status" value="1"/>
</dbReference>
<dbReference type="GO" id="GO:0005737">
    <property type="term" value="C:cytoplasm"/>
    <property type="evidence" value="ECO:0007669"/>
    <property type="project" value="TreeGrafter"/>
</dbReference>
<gene>
    <name evidence="10" type="ORF">ALGA_0177</name>
</gene>
<evidence type="ECO:0000256" key="7">
    <source>
        <dbReference type="ARBA" id="ARBA00047848"/>
    </source>
</evidence>
<evidence type="ECO:0000313" key="10">
    <source>
        <dbReference type="EMBL" id="BAX78572.1"/>
    </source>
</evidence>
<dbReference type="InterPro" id="IPR001086">
    <property type="entry name" value="Preph_deHydtase"/>
</dbReference>
<reference evidence="11" key="2">
    <citation type="journal article" date="2020" name="Antonie Van Leeuwenhoek">
        <title>Labilibaculum antarcticum sp. nov., a novel facultative anaerobic, psychrotorelant bacterium isolated from marine sediment of Antarctica.</title>
        <authorList>
            <person name="Watanabe M."/>
            <person name="Kojima H."/>
            <person name="Fukui M."/>
        </authorList>
    </citation>
    <scope>NUCLEOTIDE SEQUENCE [LARGE SCALE GENOMIC DNA]</scope>
    <source>
        <strain evidence="11">SPP2</strain>
    </source>
</reference>
<protein>
    <recommendedName>
        <fullName evidence="2">prephenate dehydratase</fullName>
        <ecNumber evidence="2">4.2.1.51</ecNumber>
    </recommendedName>
</protein>
<feature type="domain" description="Prephenate dehydratase" evidence="8">
    <location>
        <begin position="5"/>
        <end position="183"/>
    </location>
</feature>
<keyword evidence="3" id="KW-0028">Amino-acid biosynthesis</keyword>
<evidence type="ECO:0000259" key="9">
    <source>
        <dbReference type="PROSITE" id="PS51671"/>
    </source>
</evidence>
<dbReference type="PANTHER" id="PTHR21022:SF19">
    <property type="entry name" value="PREPHENATE DEHYDRATASE-RELATED"/>
    <property type="match status" value="1"/>
</dbReference>
<dbReference type="PROSITE" id="PS51171">
    <property type="entry name" value="PREPHENATE_DEHYDR_3"/>
    <property type="match status" value="1"/>
</dbReference>
<accession>A0A1Y1CEW7</accession>
<dbReference type="OrthoDB" id="9802281at2"/>
<dbReference type="PANTHER" id="PTHR21022">
    <property type="entry name" value="PREPHENATE DEHYDRATASE P PROTEIN"/>
    <property type="match status" value="1"/>
</dbReference>
<evidence type="ECO:0000256" key="4">
    <source>
        <dbReference type="ARBA" id="ARBA00023141"/>
    </source>
</evidence>
<dbReference type="Pfam" id="PF00800">
    <property type="entry name" value="PDT"/>
    <property type="match status" value="1"/>
</dbReference>
<evidence type="ECO:0000259" key="8">
    <source>
        <dbReference type="PROSITE" id="PS51171"/>
    </source>
</evidence>
<keyword evidence="5" id="KW-0584">Phenylalanine biosynthesis</keyword>
<evidence type="ECO:0000256" key="2">
    <source>
        <dbReference type="ARBA" id="ARBA00013147"/>
    </source>
</evidence>
<dbReference type="RefSeq" id="WP_096427508.1">
    <property type="nucleotide sequence ID" value="NZ_AP018042.1"/>
</dbReference>
<feature type="domain" description="ACT" evidence="9">
    <location>
        <begin position="197"/>
        <end position="273"/>
    </location>
</feature>
<evidence type="ECO:0000256" key="5">
    <source>
        <dbReference type="ARBA" id="ARBA00023222"/>
    </source>
</evidence>
<dbReference type="EMBL" id="AP018042">
    <property type="protein sequence ID" value="BAX78572.1"/>
    <property type="molecule type" value="Genomic_DNA"/>
</dbReference>
<dbReference type="CDD" id="cd04905">
    <property type="entry name" value="ACT_CM-PDT"/>
    <property type="match status" value="1"/>
</dbReference>
<dbReference type="Gene3D" id="3.40.190.10">
    <property type="entry name" value="Periplasmic binding protein-like II"/>
    <property type="match status" value="2"/>
</dbReference>
<name>A0A1Y1CEW7_9BACT</name>
<dbReference type="InterPro" id="IPR045865">
    <property type="entry name" value="ACT-like_dom_sf"/>
</dbReference>